<name>A0A559JDL9_9BACL</name>
<accession>A0A559JDL9</accession>
<gene>
    <name evidence="1" type="ORF">FPZ45_17165</name>
</gene>
<comment type="caution">
    <text evidence="1">The sequence shown here is derived from an EMBL/GenBank/DDBJ whole genome shotgun (WGS) entry which is preliminary data.</text>
</comment>
<sequence length="157" mass="16566">MAQPVVSWWNSSNTSQITQWQVGTVDAGSISPDTTFLVWNNRGGNTDLSDMQSVTITTKAPDGSDGGPNFELITNKWIEVRVDSMGEIGWTPIGGTATKAMKAGGSAPASTIKGAINDGTTANSIVNFAQFTAHAHPHATATAGNVDFLMRVSYTYV</sequence>
<evidence type="ECO:0000313" key="2">
    <source>
        <dbReference type="Proteomes" id="UP000316330"/>
    </source>
</evidence>
<reference evidence="1 2" key="1">
    <citation type="submission" date="2019-07" db="EMBL/GenBank/DDBJ databases">
        <authorList>
            <person name="Kim J."/>
        </authorList>
    </citation>
    <scope>NUCLEOTIDE SEQUENCE [LARGE SCALE GENOMIC DNA]</scope>
    <source>
        <strain evidence="1 2">G13</strain>
    </source>
</reference>
<dbReference type="OrthoDB" id="2732048at2"/>
<dbReference type="AlphaFoldDB" id="A0A559JDL9"/>
<protein>
    <submittedName>
        <fullName evidence="1">Uncharacterized protein</fullName>
    </submittedName>
</protein>
<evidence type="ECO:0000313" key="1">
    <source>
        <dbReference type="EMBL" id="TVX97974.1"/>
    </source>
</evidence>
<organism evidence="1 2">
    <name type="scientific">Cohnella terricola</name>
    <dbReference type="NCBI Taxonomy" id="1289167"/>
    <lineage>
        <taxon>Bacteria</taxon>
        <taxon>Bacillati</taxon>
        <taxon>Bacillota</taxon>
        <taxon>Bacilli</taxon>
        <taxon>Bacillales</taxon>
        <taxon>Paenibacillaceae</taxon>
        <taxon>Cohnella</taxon>
    </lineage>
</organism>
<dbReference type="Proteomes" id="UP000316330">
    <property type="component" value="Unassembled WGS sequence"/>
</dbReference>
<proteinExistence type="predicted"/>
<keyword evidence="2" id="KW-1185">Reference proteome</keyword>
<dbReference type="EMBL" id="VNJJ01000010">
    <property type="protein sequence ID" value="TVX97974.1"/>
    <property type="molecule type" value="Genomic_DNA"/>
</dbReference>
<dbReference type="RefSeq" id="WP_144704531.1">
    <property type="nucleotide sequence ID" value="NZ_VNJJ01000010.1"/>
</dbReference>